<dbReference type="Proteomes" id="UP001151752">
    <property type="component" value="Chromosome 8"/>
</dbReference>
<reference evidence="1" key="1">
    <citation type="submission" date="2022-11" db="EMBL/GenBank/DDBJ databases">
        <authorList>
            <person name="Hyden B.L."/>
            <person name="Feng K."/>
            <person name="Yates T."/>
            <person name="Jawdy S."/>
            <person name="Smart L.B."/>
            <person name="Muchero W."/>
        </authorList>
    </citation>
    <scope>NUCLEOTIDE SEQUENCE</scope>
    <source>
        <tissue evidence="1">Shoot tip</tissue>
    </source>
</reference>
<proteinExistence type="predicted"/>
<accession>A0A9Q0WJR4</accession>
<protein>
    <submittedName>
        <fullName evidence="1">Uncharacterized protein</fullName>
    </submittedName>
</protein>
<keyword evidence="2" id="KW-1185">Reference proteome</keyword>
<comment type="caution">
    <text evidence="1">The sequence shown here is derived from an EMBL/GenBank/DDBJ whole genome shotgun (WGS) entry which is preliminary data.</text>
</comment>
<organism evidence="1 2">
    <name type="scientific">Salix koriyanagi</name>
    <dbReference type="NCBI Taxonomy" id="2511006"/>
    <lineage>
        <taxon>Eukaryota</taxon>
        <taxon>Viridiplantae</taxon>
        <taxon>Streptophyta</taxon>
        <taxon>Embryophyta</taxon>
        <taxon>Tracheophyta</taxon>
        <taxon>Spermatophyta</taxon>
        <taxon>Magnoliopsida</taxon>
        <taxon>eudicotyledons</taxon>
        <taxon>Gunneridae</taxon>
        <taxon>Pentapetalae</taxon>
        <taxon>rosids</taxon>
        <taxon>fabids</taxon>
        <taxon>Malpighiales</taxon>
        <taxon>Salicaceae</taxon>
        <taxon>Saliceae</taxon>
        <taxon>Salix</taxon>
    </lineage>
</organism>
<reference evidence="1" key="2">
    <citation type="journal article" date="2023" name="Int. J. Mol. Sci.">
        <title>De Novo Assembly and Annotation of 11 Diverse Shrub Willow (Salix) Genomes Reveals Novel Gene Organization in Sex-Linked Regions.</title>
        <authorList>
            <person name="Hyden B."/>
            <person name="Feng K."/>
            <person name="Yates T.B."/>
            <person name="Jawdy S."/>
            <person name="Cereghino C."/>
            <person name="Smart L.B."/>
            <person name="Muchero W."/>
        </authorList>
    </citation>
    <scope>NUCLEOTIDE SEQUENCE</scope>
    <source>
        <tissue evidence="1">Shoot tip</tissue>
    </source>
</reference>
<dbReference type="EMBL" id="JAPFFM010000003">
    <property type="protein sequence ID" value="KAJ6767676.1"/>
    <property type="molecule type" value="Genomic_DNA"/>
</dbReference>
<evidence type="ECO:0000313" key="2">
    <source>
        <dbReference type="Proteomes" id="UP001151752"/>
    </source>
</evidence>
<evidence type="ECO:0000313" key="1">
    <source>
        <dbReference type="EMBL" id="KAJ6767676.1"/>
    </source>
</evidence>
<dbReference type="AlphaFoldDB" id="A0A9Q0WJR4"/>
<sequence length="54" mass="5936">METNGPFLLTEILPASISDSVTTLEEMTDVLDQPVVDYNLLGQPRIKLEGGTSW</sequence>
<gene>
    <name evidence="1" type="ORF">OIU74_021527</name>
</gene>
<name>A0A9Q0WJR4_9ROSI</name>